<reference evidence="5 7" key="1">
    <citation type="submission" date="2016-10" db="EMBL/GenBank/DDBJ databases">
        <authorList>
            <person name="Varghese N."/>
            <person name="Submissions S."/>
        </authorList>
    </citation>
    <scope>NUCLEOTIDE SEQUENCE [LARGE SCALE GENOMIC DNA]</scope>
    <source>
        <strain evidence="2 7">CDM_1</strain>
        <strain evidence="5">CDM_6</strain>
    </source>
</reference>
<gene>
    <name evidence="1" type="ORF">BDK88_3576</name>
    <name evidence="3" type="ORF">SAMN04488694_1445</name>
    <name evidence="4" type="ORF">SAMN04488694_1771</name>
    <name evidence="2" type="ORF">SAMN05192552_103429</name>
</gene>
<dbReference type="RefSeq" id="WP_262488534.1">
    <property type="nucleotide sequence ID" value="NZ_FMZP01000034.1"/>
</dbReference>
<protein>
    <submittedName>
        <fullName evidence="2">Uncharacterized protein</fullName>
    </submittedName>
</protein>
<dbReference type="EMBL" id="FOIC01000077">
    <property type="protein sequence ID" value="SEU15300.1"/>
    <property type="molecule type" value="Genomic_DNA"/>
</dbReference>
<evidence type="ECO:0000313" key="6">
    <source>
        <dbReference type="Proteomes" id="UP000291097"/>
    </source>
</evidence>
<dbReference type="Proteomes" id="UP000291097">
    <property type="component" value="Unassembled WGS sequence"/>
</dbReference>
<sequence length="42" mass="4666">MEDNIFWTDILTINPGFEFKVAIVSDVPFSSQGSSAPELSEF</sequence>
<proteinExistence type="predicted"/>
<accession>A0A1G6W8D2</accession>
<evidence type="ECO:0000313" key="1">
    <source>
        <dbReference type="EMBL" id="RZV06559.1"/>
    </source>
</evidence>
<evidence type="ECO:0000313" key="7">
    <source>
        <dbReference type="Proteomes" id="UP000324021"/>
    </source>
</evidence>
<dbReference type="Proteomes" id="UP000324021">
    <property type="component" value="Unassembled WGS sequence"/>
</dbReference>
<reference evidence="3" key="2">
    <citation type="submission" date="2016-10" db="EMBL/GenBank/DDBJ databases">
        <authorList>
            <person name="de Groot N.N."/>
        </authorList>
    </citation>
    <scope>NUCLEOTIDE SEQUENCE [LARGE SCALE GENOMIC DNA]</scope>
    <source>
        <strain evidence="3">CDM_6</strain>
    </source>
</reference>
<evidence type="ECO:0000313" key="2">
    <source>
        <dbReference type="EMBL" id="SDD61315.1"/>
    </source>
</evidence>
<dbReference type="EMBL" id="FOIC01000044">
    <property type="protein sequence ID" value="SEU09802.1"/>
    <property type="molecule type" value="Genomic_DNA"/>
</dbReference>
<dbReference type="AlphaFoldDB" id="A0A1G6W8D2"/>
<name>A0A1G6W8D2_9EURY</name>
<evidence type="ECO:0000313" key="5">
    <source>
        <dbReference type="Proteomes" id="UP000199320"/>
    </source>
</evidence>
<dbReference type="EMBL" id="FMZP01000034">
    <property type="protein sequence ID" value="SDD61315.1"/>
    <property type="molecule type" value="Genomic_DNA"/>
</dbReference>
<keyword evidence="5" id="KW-1185">Reference proteome</keyword>
<evidence type="ECO:0000313" key="4">
    <source>
        <dbReference type="EMBL" id="SEU15300.1"/>
    </source>
</evidence>
<evidence type="ECO:0000313" key="3">
    <source>
        <dbReference type="EMBL" id="SEU09802.1"/>
    </source>
</evidence>
<dbReference type="GeneID" id="76530263"/>
<dbReference type="Proteomes" id="UP000199320">
    <property type="component" value="Unassembled WGS sequence"/>
</dbReference>
<reference evidence="1 6" key="3">
    <citation type="submission" date="2019-02" db="EMBL/GenBank/DDBJ databases">
        <title>Genomic Encyclopedia of Archaeal and Bacterial Type Strains, Phase II (KMG-II): from individual species to whole genera.</title>
        <authorList>
            <person name="Goeker M."/>
        </authorList>
    </citation>
    <scope>NUCLEOTIDE SEQUENCE [LARGE SCALE GENOMIC DNA]</scope>
    <source>
        <strain evidence="1 6">DSM 18328</strain>
    </source>
</reference>
<dbReference type="EMBL" id="SHMP01000007">
    <property type="protein sequence ID" value="RZV06559.1"/>
    <property type="molecule type" value="Genomic_DNA"/>
</dbReference>
<organism evidence="2 7">
    <name type="scientific">Natrinema hispanicum</name>
    <dbReference type="NCBI Taxonomy" id="392421"/>
    <lineage>
        <taxon>Archaea</taxon>
        <taxon>Methanobacteriati</taxon>
        <taxon>Methanobacteriota</taxon>
        <taxon>Stenosarchaea group</taxon>
        <taxon>Halobacteria</taxon>
        <taxon>Halobacteriales</taxon>
        <taxon>Natrialbaceae</taxon>
        <taxon>Natrinema</taxon>
    </lineage>
</organism>